<evidence type="ECO:0000256" key="1">
    <source>
        <dbReference type="SAM" id="MobiDB-lite"/>
    </source>
</evidence>
<protein>
    <submittedName>
        <fullName evidence="2">Uncharacterized protein</fullName>
    </submittedName>
</protein>
<gene>
    <name evidence="2" type="ORF">OCTVUL_1B022483</name>
</gene>
<evidence type="ECO:0000313" key="3">
    <source>
        <dbReference type="Proteomes" id="UP001162480"/>
    </source>
</evidence>
<dbReference type="EMBL" id="OX597815">
    <property type="protein sequence ID" value="CAI9718825.1"/>
    <property type="molecule type" value="Genomic_DNA"/>
</dbReference>
<feature type="region of interest" description="Disordered" evidence="1">
    <location>
        <begin position="16"/>
        <end position="66"/>
    </location>
</feature>
<evidence type="ECO:0000313" key="2">
    <source>
        <dbReference type="EMBL" id="CAI9718825.1"/>
    </source>
</evidence>
<dbReference type="AlphaFoldDB" id="A0AA36AMA8"/>
<keyword evidence="3" id="KW-1185">Reference proteome</keyword>
<sequence length="127" mass="13996">MASKLVLEMLESDSDLSDFENEFSDSGSKEELIEEDDLDTKSKQELSSSNDNSESDTGKGALHAKSGVECKETPFHVNVQYGSKKIVTGKLGPVGITRNPKTPSEIFSLFMFQTLINKIPDHTKPKN</sequence>
<accession>A0AA36AMA8</accession>
<dbReference type="Proteomes" id="UP001162480">
    <property type="component" value="Chromosome 2"/>
</dbReference>
<organism evidence="2 3">
    <name type="scientific">Octopus vulgaris</name>
    <name type="common">Common octopus</name>
    <dbReference type="NCBI Taxonomy" id="6645"/>
    <lineage>
        <taxon>Eukaryota</taxon>
        <taxon>Metazoa</taxon>
        <taxon>Spiralia</taxon>
        <taxon>Lophotrochozoa</taxon>
        <taxon>Mollusca</taxon>
        <taxon>Cephalopoda</taxon>
        <taxon>Coleoidea</taxon>
        <taxon>Octopodiformes</taxon>
        <taxon>Octopoda</taxon>
        <taxon>Incirrata</taxon>
        <taxon>Octopodidae</taxon>
        <taxon>Octopus</taxon>
    </lineage>
</organism>
<proteinExistence type="predicted"/>
<name>A0AA36AMA8_OCTVU</name>
<reference evidence="2" key="1">
    <citation type="submission" date="2023-08" db="EMBL/GenBank/DDBJ databases">
        <authorList>
            <person name="Alioto T."/>
            <person name="Alioto T."/>
            <person name="Gomez Garrido J."/>
        </authorList>
    </citation>
    <scope>NUCLEOTIDE SEQUENCE</scope>
</reference>